<dbReference type="EMBL" id="JAEPRD010000014">
    <property type="protein sequence ID" value="KAG2209770.1"/>
    <property type="molecule type" value="Genomic_DNA"/>
</dbReference>
<name>A0A8H7RFX9_9FUNG</name>
<gene>
    <name evidence="2" type="ORF">INT47_001918</name>
</gene>
<dbReference type="OrthoDB" id="2405292at2759"/>
<sequence length="70" mass="7734">MIKNTPKSVLIGWTTLAVSALAAYTFSKDYTMNRLKTYTKENSVTSSGGHEQEQVAKEGAPLRRSVNRSL</sequence>
<dbReference type="AlphaFoldDB" id="A0A8H7RFX9"/>
<dbReference type="Proteomes" id="UP000603453">
    <property type="component" value="Unassembled WGS sequence"/>
</dbReference>
<comment type="caution">
    <text evidence="2">The sequence shown here is derived from an EMBL/GenBank/DDBJ whole genome shotgun (WGS) entry which is preliminary data.</text>
</comment>
<protein>
    <submittedName>
        <fullName evidence="2">Uncharacterized protein</fullName>
    </submittedName>
</protein>
<evidence type="ECO:0000256" key="1">
    <source>
        <dbReference type="SAM" id="MobiDB-lite"/>
    </source>
</evidence>
<reference evidence="2" key="1">
    <citation type="submission" date="2020-12" db="EMBL/GenBank/DDBJ databases">
        <title>Metabolic potential, ecology and presence of endohyphal bacteria is reflected in genomic diversity of Mucoromycotina.</title>
        <authorList>
            <person name="Muszewska A."/>
            <person name="Okrasinska A."/>
            <person name="Steczkiewicz K."/>
            <person name="Drgas O."/>
            <person name="Orlowska M."/>
            <person name="Perlinska-Lenart U."/>
            <person name="Aleksandrzak-Piekarczyk T."/>
            <person name="Szatraj K."/>
            <person name="Zielenkiewicz U."/>
            <person name="Pilsyk S."/>
            <person name="Malc E."/>
            <person name="Mieczkowski P."/>
            <person name="Kruszewska J.S."/>
            <person name="Biernat P."/>
            <person name="Pawlowska J."/>
        </authorList>
    </citation>
    <scope>NUCLEOTIDE SEQUENCE</scope>
    <source>
        <strain evidence="2">WA0000017839</strain>
    </source>
</reference>
<evidence type="ECO:0000313" key="2">
    <source>
        <dbReference type="EMBL" id="KAG2209770.1"/>
    </source>
</evidence>
<evidence type="ECO:0000313" key="3">
    <source>
        <dbReference type="Proteomes" id="UP000603453"/>
    </source>
</evidence>
<proteinExistence type="predicted"/>
<organism evidence="2 3">
    <name type="scientific">Mucor saturninus</name>
    <dbReference type="NCBI Taxonomy" id="64648"/>
    <lineage>
        <taxon>Eukaryota</taxon>
        <taxon>Fungi</taxon>
        <taxon>Fungi incertae sedis</taxon>
        <taxon>Mucoromycota</taxon>
        <taxon>Mucoromycotina</taxon>
        <taxon>Mucoromycetes</taxon>
        <taxon>Mucorales</taxon>
        <taxon>Mucorineae</taxon>
        <taxon>Mucoraceae</taxon>
        <taxon>Mucor</taxon>
    </lineage>
</organism>
<keyword evidence="3" id="KW-1185">Reference proteome</keyword>
<feature type="region of interest" description="Disordered" evidence="1">
    <location>
        <begin position="41"/>
        <end position="70"/>
    </location>
</feature>
<accession>A0A8H7RFX9</accession>